<keyword evidence="3" id="KW-1185">Reference proteome</keyword>
<dbReference type="PANTHER" id="PTHR31862:SF1">
    <property type="entry name" value="UPF0261 DOMAIN PROTEIN (AFU_ORTHOLOGUE AFUA_1G10120)"/>
    <property type="match status" value="1"/>
</dbReference>
<dbReference type="InterPro" id="IPR015813">
    <property type="entry name" value="Pyrv/PenolPyrv_kinase-like_dom"/>
</dbReference>
<feature type="domain" description="TIM-barrel" evidence="1">
    <location>
        <begin position="142"/>
        <end position="292"/>
    </location>
</feature>
<evidence type="ECO:0000313" key="2">
    <source>
        <dbReference type="EMBL" id="KAF4308435.1"/>
    </source>
</evidence>
<evidence type="ECO:0000313" key="3">
    <source>
        <dbReference type="Proteomes" id="UP000572817"/>
    </source>
</evidence>
<name>A0A8H4IVL6_9PEZI</name>
<dbReference type="Proteomes" id="UP000572817">
    <property type="component" value="Unassembled WGS sequence"/>
</dbReference>
<feature type="domain" description="TIM-barrel" evidence="1">
    <location>
        <begin position="9"/>
        <end position="124"/>
    </location>
</feature>
<dbReference type="PANTHER" id="PTHR31862">
    <property type="entry name" value="UPF0261 DOMAIN PROTEIN (AFU_ORTHOLOGUE AFUA_1G10120)"/>
    <property type="match status" value="1"/>
</dbReference>
<sequence length="297" mass="31850">MAPPTNRTEILAKLRSSAANGKFIVGAGAGIGISAKFIEKGGGDLIIIYNSGRFRMAGRGSLAGLMPYGNANDVVLDMANEVLPVIEHTPVIAGVCATDPFRSMPSFLKQLKEIGFAGVQNFPTGPGCPWYDRREGSRCLQQVGLVDGQFRQNLEETGMGFDAEVEMVKTAHGMDLLTTPYAFNVEEAEKMARAGADVLVAHMGLTKSGSIGAQSSKSLDDCVKLIQEMRDVAVRVNPDVLVLCHGGPIARPRDAEYVLTRTKGVHGFYGASSMERLPVEEAITNITREFKGVKASE</sequence>
<proteinExistence type="predicted"/>
<accession>A0A8H4IVL6</accession>
<dbReference type="EMBL" id="WWBZ02000022">
    <property type="protein sequence ID" value="KAF4308435.1"/>
    <property type="molecule type" value="Genomic_DNA"/>
</dbReference>
<organism evidence="2 3">
    <name type="scientific">Botryosphaeria dothidea</name>
    <dbReference type="NCBI Taxonomy" id="55169"/>
    <lineage>
        <taxon>Eukaryota</taxon>
        <taxon>Fungi</taxon>
        <taxon>Dikarya</taxon>
        <taxon>Ascomycota</taxon>
        <taxon>Pezizomycotina</taxon>
        <taxon>Dothideomycetes</taxon>
        <taxon>Dothideomycetes incertae sedis</taxon>
        <taxon>Botryosphaeriales</taxon>
        <taxon>Botryosphaeriaceae</taxon>
        <taxon>Botryosphaeria</taxon>
    </lineage>
</organism>
<dbReference type="Gene3D" id="3.20.20.70">
    <property type="entry name" value="Aldolase class I"/>
    <property type="match status" value="2"/>
</dbReference>
<protein>
    <submittedName>
        <fullName evidence="2">TIM-barrel signal transduction protein</fullName>
    </submittedName>
</protein>
<dbReference type="AlphaFoldDB" id="A0A8H4IVL6"/>
<dbReference type="InterPro" id="IPR009215">
    <property type="entry name" value="TIM-br_IGPS-like"/>
</dbReference>
<comment type="caution">
    <text evidence="2">The sequence shown here is derived from an EMBL/GenBank/DDBJ whole genome shotgun (WGS) entry which is preliminary data.</text>
</comment>
<reference evidence="2" key="1">
    <citation type="submission" date="2020-04" db="EMBL/GenBank/DDBJ databases">
        <title>Genome Assembly and Annotation of Botryosphaeria dothidea sdau 11-99, a Latent Pathogen of Apple Fruit Ring Rot in China.</title>
        <authorList>
            <person name="Yu C."/>
            <person name="Diao Y."/>
            <person name="Lu Q."/>
            <person name="Zhao J."/>
            <person name="Cui S."/>
            <person name="Peng C."/>
            <person name="He B."/>
            <person name="Liu H."/>
        </authorList>
    </citation>
    <scope>NUCLEOTIDE SEQUENCE [LARGE SCALE GENOMIC DNA]</scope>
    <source>
        <strain evidence="2">Sdau11-99</strain>
    </source>
</reference>
<dbReference type="GO" id="GO:0003824">
    <property type="term" value="F:catalytic activity"/>
    <property type="evidence" value="ECO:0007669"/>
    <property type="project" value="InterPro"/>
</dbReference>
<evidence type="ECO:0000259" key="1">
    <source>
        <dbReference type="Pfam" id="PF09370"/>
    </source>
</evidence>
<dbReference type="InterPro" id="IPR051353">
    <property type="entry name" value="Tobamovirus_resist_UPF0261"/>
</dbReference>
<dbReference type="Pfam" id="PF09370">
    <property type="entry name" value="PEP_hydrolase"/>
    <property type="match status" value="2"/>
</dbReference>
<dbReference type="PIRSF" id="PIRSF034452">
    <property type="entry name" value="TIM-br_sig_trnsd"/>
    <property type="match status" value="1"/>
</dbReference>
<gene>
    <name evidence="2" type="ORF">GTA08_BOTSDO03543</name>
</gene>
<dbReference type="InterPro" id="IPR013785">
    <property type="entry name" value="Aldolase_TIM"/>
</dbReference>
<dbReference type="OrthoDB" id="10264588at2759"/>
<dbReference type="SUPFAM" id="SSF51621">
    <property type="entry name" value="Phosphoenolpyruvate/pyruvate domain"/>
    <property type="match status" value="1"/>
</dbReference>
<dbReference type="Gene3D" id="1.20.5.460">
    <property type="entry name" value="Single helix bin"/>
    <property type="match status" value="1"/>
</dbReference>